<dbReference type="EMBL" id="CADCTZ010000688">
    <property type="protein sequence ID" value="CAA9360958.1"/>
    <property type="molecule type" value="Genomic_DNA"/>
</dbReference>
<organism evidence="1">
    <name type="scientific">uncultured Microcoleus sp</name>
    <dbReference type="NCBI Taxonomy" id="259945"/>
    <lineage>
        <taxon>Bacteria</taxon>
        <taxon>Bacillati</taxon>
        <taxon>Cyanobacteriota</taxon>
        <taxon>Cyanophyceae</taxon>
        <taxon>Oscillatoriophycideae</taxon>
        <taxon>Oscillatoriales</taxon>
        <taxon>Microcoleaceae</taxon>
        <taxon>Microcoleus</taxon>
        <taxon>environmental samples</taxon>
    </lineage>
</organism>
<reference evidence="1" key="1">
    <citation type="submission" date="2020-02" db="EMBL/GenBank/DDBJ databases">
        <authorList>
            <person name="Meier V. D."/>
        </authorList>
    </citation>
    <scope>NUCLEOTIDE SEQUENCE</scope>
    <source>
        <strain evidence="1">AVDCRST_MAG84</strain>
    </source>
</reference>
<gene>
    <name evidence="1" type="ORF">AVDCRST_MAG84-3489</name>
</gene>
<dbReference type="AlphaFoldDB" id="A0A6J4MPL2"/>
<evidence type="ECO:0008006" key="2">
    <source>
        <dbReference type="Google" id="ProtNLM"/>
    </source>
</evidence>
<accession>A0A6J4MPL2</accession>
<protein>
    <recommendedName>
        <fullName evidence="2">DUF2811 domain-containing protein</fullName>
    </recommendedName>
</protein>
<evidence type="ECO:0000313" key="1">
    <source>
        <dbReference type="EMBL" id="CAA9360958.1"/>
    </source>
</evidence>
<dbReference type="Pfam" id="PF10929">
    <property type="entry name" value="DUF2811"/>
    <property type="match status" value="1"/>
</dbReference>
<dbReference type="InterPro" id="IPR021231">
    <property type="entry name" value="DUF2811"/>
</dbReference>
<name>A0A6J4MPL2_9CYAN</name>
<proteinExistence type="predicted"/>
<sequence>MINPTVSIFAEIPETLHDSLKTYLETHPEWDLDRVFCAALSLFLLQNADSGTPEASRSYRQAARVYLETLFQYPQDLRSNNVTPSS</sequence>